<comment type="caution">
    <text evidence="4">The sequence shown here is derived from an EMBL/GenBank/DDBJ whole genome shotgun (WGS) entry which is preliminary data.</text>
</comment>
<protein>
    <submittedName>
        <fullName evidence="4">Ig-like domain-containing protein</fullName>
    </submittedName>
</protein>
<reference evidence="5" key="1">
    <citation type="journal article" date="2019" name="Int. J. Syst. Evol. Microbiol.">
        <title>The Global Catalogue of Microorganisms (GCM) 10K type strain sequencing project: providing services to taxonomists for standard genome sequencing and annotation.</title>
        <authorList>
            <consortium name="The Broad Institute Genomics Platform"/>
            <consortium name="The Broad Institute Genome Sequencing Center for Infectious Disease"/>
            <person name="Wu L."/>
            <person name="Ma J."/>
        </authorList>
    </citation>
    <scope>NUCLEOTIDE SEQUENCE [LARGE SCALE GENOMIC DNA]</scope>
    <source>
        <strain evidence="5">JCM 19635</strain>
    </source>
</reference>
<name>A0ABW2U9B5_9BACT</name>
<dbReference type="RefSeq" id="WP_380206074.1">
    <property type="nucleotide sequence ID" value="NZ_JBHTEK010000001.1"/>
</dbReference>
<feature type="compositionally biased region" description="Low complexity" evidence="2">
    <location>
        <begin position="141"/>
        <end position="153"/>
    </location>
</feature>
<evidence type="ECO:0000256" key="2">
    <source>
        <dbReference type="SAM" id="MobiDB-lite"/>
    </source>
</evidence>
<dbReference type="InterPro" id="IPR032812">
    <property type="entry name" value="SbsA_Ig"/>
</dbReference>
<organism evidence="4 5">
    <name type="scientific">Hymenobacter humi</name>
    <dbReference type="NCBI Taxonomy" id="1411620"/>
    <lineage>
        <taxon>Bacteria</taxon>
        <taxon>Pseudomonadati</taxon>
        <taxon>Bacteroidota</taxon>
        <taxon>Cytophagia</taxon>
        <taxon>Cytophagales</taxon>
        <taxon>Hymenobacteraceae</taxon>
        <taxon>Hymenobacter</taxon>
    </lineage>
</organism>
<dbReference type="Gene3D" id="2.60.40.1220">
    <property type="match status" value="1"/>
</dbReference>
<evidence type="ECO:0000313" key="4">
    <source>
        <dbReference type="EMBL" id="MFC7669066.1"/>
    </source>
</evidence>
<feature type="compositionally biased region" description="Polar residues" evidence="2">
    <location>
        <begin position="116"/>
        <end position="130"/>
    </location>
</feature>
<sequence>MFNTAVGPDTNPPTVVSTTPANNATGAVIGANVTVTFDEALDPATVSGTTVQLLSSGSPVPASVSYDANSRTATLDPAASLSYTTPYTISVKGGSTDPRIKDMAGNALAANYTASFTTQGTPAPTGSSAFAQRRPRRSHPGHQLLGQPLQPLPRGDTAGRRPQ</sequence>
<dbReference type="InterPro" id="IPR014755">
    <property type="entry name" value="Cu-Rt/internalin_Ig-like"/>
</dbReference>
<gene>
    <name evidence="4" type="ORF">ACFQT0_18220</name>
</gene>
<keyword evidence="5" id="KW-1185">Reference proteome</keyword>
<evidence type="ECO:0000259" key="3">
    <source>
        <dbReference type="Pfam" id="PF13205"/>
    </source>
</evidence>
<accession>A0ABW2U9B5</accession>
<dbReference type="Proteomes" id="UP001596513">
    <property type="component" value="Unassembled WGS sequence"/>
</dbReference>
<feature type="region of interest" description="Disordered" evidence="2">
    <location>
        <begin position="116"/>
        <end position="163"/>
    </location>
</feature>
<evidence type="ECO:0000313" key="5">
    <source>
        <dbReference type="Proteomes" id="UP001596513"/>
    </source>
</evidence>
<dbReference type="EMBL" id="JBHTEK010000001">
    <property type="protein sequence ID" value="MFC7669066.1"/>
    <property type="molecule type" value="Genomic_DNA"/>
</dbReference>
<evidence type="ECO:0000256" key="1">
    <source>
        <dbReference type="ARBA" id="ARBA00022729"/>
    </source>
</evidence>
<keyword evidence="1" id="KW-0732">Signal</keyword>
<feature type="domain" description="SbsA Ig-like" evidence="3">
    <location>
        <begin position="9"/>
        <end position="118"/>
    </location>
</feature>
<feature type="region of interest" description="Disordered" evidence="2">
    <location>
        <begin position="1"/>
        <end position="22"/>
    </location>
</feature>
<proteinExistence type="predicted"/>
<feature type="compositionally biased region" description="Polar residues" evidence="2">
    <location>
        <begin position="12"/>
        <end position="22"/>
    </location>
</feature>
<dbReference type="Pfam" id="PF13205">
    <property type="entry name" value="Big_5"/>
    <property type="match status" value="1"/>
</dbReference>